<accession>A0A656AT39</accession>
<dbReference type="Proteomes" id="UP000041770">
    <property type="component" value="Unassembled WGS sequence"/>
</dbReference>
<proteinExistence type="predicted"/>
<evidence type="ECO:0000313" key="2">
    <source>
        <dbReference type="Proteomes" id="UP000041770"/>
    </source>
</evidence>
<protein>
    <submittedName>
        <fullName evidence="1">Uncharacterized protein</fullName>
    </submittedName>
</protein>
<dbReference type="AlphaFoldDB" id="A0A656AT39"/>
<dbReference type="EMBL" id="CWQY01000019">
    <property type="protein sequence ID" value="CSC94497.1"/>
    <property type="molecule type" value="Genomic_DNA"/>
</dbReference>
<sequence>MAAPLQQVIVIGFVEATVFGETLERKAGCAFCVIDQGLIAIHLKT</sequence>
<gene>
    <name evidence="1" type="ORF">ERS013200_02687</name>
</gene>
<reference evidence="1 2" key="1">
    <citation type="submission" date="2015-07" db="EMBL/GenBank/DDBJ databases">
        <authorList>
            <consortium name="Pathogen Informatics"/>
        </authorList>
    </citation>
    <scope>NUCLEOTIDE SEQUENCE [LARGE SCALE GENOMIC DNA]</scope>
    <source>
        <strain evidence="1 2">A316</strain>
    </source>
</reference>
<organism evidence="1 2">
    <name type="scientific">Vibrio cholerae</name>
    <dbReference type="NCBI Taxonomy" id="666"/>
    <lineage>
        <taxon>Bacteria</taxon>
        <taxon>Pseudomonadati</taxon>
        <taxon>Pseudomonadota</taxon>
        <taxon>Gammaproteobacteria</taxon>
        <taxon>Vibrionales</taxon>
        <taxon>Vibrionaceae</taxon>
        <taxon>Vibrio</taxon>
    </lineage>
</organism>
<evidence type="ECO:0000313" key="1">
    <source>
        <dbReference type="EMBL" id="CSC94497.1"/>
    </source>
</evidence>
<name>A0A656AT39_VIBCL</name>